<dbReference type="Proteomes" id="UP000615580">
    <property type="component" value="Unassembled WGS sequence"/>
</dbReference>
<name>A0ABS0LFU1_9CORY</name>
<dbReference type="InterPro" id="IPR025948">
    <property type="entry name" value="HTH-like_dom"/>
</dbReference>
<dbReference type="EMBL" id="JADQUG010000156">
    <property type="protein sequence ID" value="MBG9355497.1"/>
    <property type="molecule type" value="Genomic_DNA"/>
</dbReference>
<proteinExistence type="predicted"/>
<dbReference type="Pfam" id="PF13276">
    <property type="entry name" value="HTH_21"/>
    <property type="match status" value="1"/>
</dbReference>
<organism evidence="2 3">
    <name type="scientific">Corynebacterium belfantii</name>
    <dbReference type="NCBI Taxonomy" id="2014537"/>
    <lineage>
        <taxon>Bacteria</taxon>
        <taxon>Bacillati</taxon>
        <taxon>Actinomycetota</taxon>
        <taxon>Actinomycetes</taxon>
        <taxon>Mycobacteriales</taxon>
        <taxon>Corynebacteriaceae</taxon>
        <taxon>Corynebacterium</taxon>
    </lineage>
</organism>
<reference evidence="2 3" key="1">
    <citation type="journal article" date="2020" name="J. Clin. Microbiol.">
        <title>Assessing the Genetic Diversity of Austrian Corynebacterium diphtheriae Clinical Isolates, 2011-2019.</title>
        <authorList>
            <person name="Schaeffer J."/>
            <person name="Huhulescu S."/>
            <person name="Stoeger A."/>
            <person name="Allerberger F."/>
            <person name="Ruppitsch W."/>
        </authorList>
    </citation>
    <scope>NUCLEOTIDE SEQUENCE [LARGE SCALE GENOMIC DNA]</scope>
    <source>
        <strain evidence="2 3">04-17</strain>
    </source>
</reference>
<accession>A0ABS0LFU1</accession>
<feature type="domain" description="HTH-like" evidence="1">
    <location>
        <begin position="25"/>
        <end position="52"/>
    </location>
</feature>
<comment type="caution">
    <text evidence="2">The sequence shown here is derived from an EMBL/GenBank/DDBJ whole genome shotgun (WGS) entry which is preliminary data.</text>
</comment>
<gene>
    <name evidence="2" type="ORF">I4J41_13655</name>
</gene>
<sequence length="52" mass="6395">MPSLAWLGQRFFDHQRRRDLPDKYADLKEQITTIFHDSNATFGYRRIWRALR</sequence>
<evidence type="ECO:0000259" key="1">
    <source>
        <dbReference type="Pfam" id="PF13276"/>
    </source>
</evidence>
<evidence type="ECO:0000313" key="2">
    <source>
        <dbReference type="EMBL" id="MBG9355497.1"/>
    </source>
</evidence>
<evidence type="ECO:0000313" key="3">
    <source>
        <dbReference type="Proteomes" id="UP000615580"/>
    </source>
</evidence>
<feature type="non-terminal residue" evidence="2">
    <location>
        <position position="52"/>
    </location>
</feature>
<keyword evidence="3" id="KW-1185">Reference proteome</keyword>
<protein>
    <submittedName>
        <fullName evidence="2">Transposase</fullName>
    </submittedName>
</protein>